<dbReference type="NCBIfam" id="TIGR03212">
    <property type="entry name" value="uraD_N-term-dom"/>
    <property type="match status" value="1"/>
</dbReference>
<dbReference type="AlphaFoldDB" id="A0AAW7Z643"/>
<proteinExistence type="predicted"/>
<comment type="caution">
    <text evidence="2">The sequence shown here is derived from an EMBL/GenBank/DDBJ whole genome shotgun (WGS) entry which is preliminary data.</text>
</comment>
<dbReference type="PANTHER" id="PTHR43123">
    <property type="entry name" value="POLYSACCHARIDE DEACETYLASE-RELATED"/>
    <property type="match status" value="1"/>
</dbReference>
<protein>
    <submittedName>
        <fullName evidence="2">Allantoinase PuuE</fullName>
    </submittedName>
</protein>
<dbReference type="InterPro" id="IPR002509">
    <property type="entry name" value="NODB_dom"/>
</dbReference>
<sequence length="308" mass="35419">MSNNPHTYPRDLIGYGADVPKANWPNGAKIALQFVLNYEEGGENCVLHGDEHSETFLSEIIGAQAFKDRHLSMESIYEYGSRAGFWRLHRLLTSNNIPVTVFGVTMAMQRHPDAVQAMLDAKWEIASHAMRWVHYQDMDEETERKEIDDAIILHEQLTGKKPVGWYTGRTSPNTLKLIAERDDILYCADSYADDLPYFDNHYSKPLLMVPYTLDTNDMRFAAPQGFNSGEQFFQYLKDAFDVLYDEGSEAPKMLSIGMHCRILGRPARMAALKRFIEYVQSHDKVWLATREDIARHWLAEHPLVEKSQ</sequence>
<dbReference type="RefSeq" id="WP_303538822.1">
    <property type="nucleotide sequence ID" value="NZ_JAUOQI010000014.1"/>
</dbReference>
<evidence type="ECO:0000313" key="3">
    <source>
        <dbReference type="Proteomes" id="UP001170717"/>
    </source>
</evidence>
<gene>
    <name evidence="2" type="primary">puuE</name>
    <name evidence="2" type="ORF">Q4527_16465</name>
</gene>
<dbReference type="EMBL" id="JAUOQI010000014">
    <property type="protein sequence ID" value="MDO6578999.1"/>
    <property type="molecule type" value="Genomic_DNA"/>
</dbReference>
<dbReference type="CDD" id="cd10977">
    <property type="entry name" value="CE4_PuuE_SpCDA1"/>
    <property type="match status" value="1"/>
</dbReference>
<evidence type="ECO:0000313" key="2">
    <source>
        <dbReference type="EMBL" id="MDO6578999.1"/>
    </source>
</evidence>
<dbReference type="GO" id="GO:0005975">
    <property type="term" value="P:carbohydrate metabolic process"/>
    <property type="evidence" value="ECO:0007669"/>
    <property type="project" value="InterPro"/>
</dbReference>
<reference evidence="2" key="1">
    <citation type="submission" date="2023-07" db="EMBL/GenBank/DDBJ databases">
        <title>Genome content predicts the carbon catabolic preferences of heterotrophic bacteria.</title>
        <authorList>
            <person name="Gralka M."/>
        </authorList>
    </citation>
    <scope>NUCLEOTIDE SEQUENCE</scope>
    <source>
        <strain evidence="2">F2M12</strain>
    </source>
</reference>
<dbReference type="Pfam" id="PF01522">
    <property type="entry name" value="Polysacc_deac_1"/>
    <property type="match status" value="1"/>
</dbReference>
<dbReference type="GO" id="GO:0016810">
    <property type="term" value="F:hydrolase activity, acting on carbon-nitrogen (but not peptide) bonds"/>
    <property type="evidence" value="ECO:0007669"/>
    <property type="project" value="InterPro"/>
</dbReference>
<dbReference type="InterPro" id="IPR011330">
    <property type="entry name" value="Glyco_hydro/deAcase_b/a-brl"/>
</dbReference>
<name>A0AAW7Z643_9ALTE</name>
<feature type="domain" description="NodB homology" evidence="1">
    <location>
        <begin position="71"/>
        <end position="288"/>
    </location>
</feature>
<dbReference type="PANTHER" id="PTHR43123:SF1">
    <property type="entry name" value="POLYSACCHARIDE DEACETYLASE-RELATED"/>
    <property type="match status" value="1"/>
</dbReference>
<dbReference type="SUPFAM" id="SSF88713">
    <property type="entry name" value="Glycoside hydrolase/deacetylase"/>
    <property type="match status" value="1"/>
</dbReference>
<evidence type="ECO:0000259" key="1">
    <source>
        <dbReference type="PROSITE" id="PS51677"/>
    </source>
</evidence>
<organism evidence="2 3">
    <name type="scientific">Alteromonas stellipolaris</name>
    <dbReference type="NCBI Taxonomy" id="233316"/>
    <lineage>
        <taxon>Bacteria</taxon>
        <taxon>Pseudomonadati</taxon>
        <taxon>Pseudomonadota</taxon>
        <taxon>Gammaproteobacteria</taxon>
        <taxon>Alteromonadales</taxon>
        <taxon>Alteromonadaceae</taxon>
        <taxon>Alteromonas/Salinimonas group</taxon>
        <taxon>Alteromonas</taxon>
    </lineage>
</organism>
<accession>A0AAW7Z643</accession>
<dbReference type="Gene3D" id="3.20.20.370">
    <property type="entry name" value="Glycoside hydrolase/deacetylase"/>
    <property type="match status" value="1"/>
</dbReference>
<dbReference type="PROSITE" id="PS51677">
    <property type="entry name" value="NODB"/>
    <property type="match status" value="1"/>
</dbReference>
<dbReference type="InterPro" id="IPR017625">
    <property type="entry name" value="PuuE"/>
</dbReference>
<dbReference type="Proteomes" id="UP001170717">
    <property type="component" value="Unassembled WGS sequence"/>
</dbReference>